<protein>
    <submittedName>
        <fullName evidence="1">Putative DNA-binding protein (MmcQ/YjbR family)</fullName>
    </submittedName>
</protein>
<dbReference type="RefSeq" id="WP_184881216.1">
    <property type="nucleotide sequence ID" value="NZ_BOOV01000007.1"/>
</dbReference>
<dbReference type="InterPro" id="IPR007351">
    <property type="entry name" value="YjbR"/>
</dbReference>
<gene>
    <name evidence="1" type="ORF">BJ982_003406</name>
</gene>
<dbReference type="PANTHER" id="PTHR35145">
    <property type="entry name" value="CYTOPLASMIC PROTEIN-RELATED"/>
    <property type="match status" value="1"/>
</dbReference>
<dbReference type="GO" id="GO:0003677">
    <property type="term" value="F:DNA binding"/>
    <property type="evidence" value="ECO:0007669"/>
    <property type="project" value="UniProtKB-KW"/>
</dbReference>
<proteinExistence type="predicted"/>
<dbReference type="InterPro" id="IPR038056">
    <property type="entry name" value="YjbR-like_sf"/>
</dbReference>
<dbReference type="EMBL" id="JACHND010000001">
    <property type="protein sequence ID" value="MBB4701862.1"/>
    <property type="molecule type" value="Genomic_DNA"/>
</dbReference>
<dbReference type="Proteomes" id="UP000542210">
    <property type="component" value="Unassembled WGS sequence"/>
</dbReference>
<keyword evidence="2" id="KW-1185">Reference proteome</keyword>
<dbReference type="PANTHER" id="PTHR35145:SF1">
    <property type="entry name" value="CYTOPLASMIC PROTEIN"/>
    <property type="match status" value="1"/>
</dbReference>
<organism evidence="1 2">
    <name type="scientific">Sphaerisporangium siamense</name>
    <dbReference type="NCBI Taxonomy" id="795645"/>
    <lineage>
        <taxon>Bacteria</taxon>
        <taxon>Bacillati</taxon>
        <taxon>Actinomycetota</taxon>
        <taxon>Actinomycetes</taxon>
        <taxon>Streptosporangiales</taxon>
        <taxon>Streptosporangiaceae</taxon>
        <taxon>Sphaerisporangium</taxon>
    </lineage>
</organism>
<dbReference type="InterPro" id="IPR058532">
    <property type="entry name" value="YjbR/MT2646/Rv2570-like"/>
</dbReference>
<evidence type="ECO:0000313" key="1">
    <source>
        <dbReference type="EMBL" id="MBB4701862.1"/>
    </source>
</evidence>
<keyword evidence="1" id="KW-0238">DNA-binding</keyword>
<dbReference type="Gene3D" id="3.90.1150.30">
    <property type="match status" value="1"/>
</dbReference>
<dbReference type="Pfam" id="PF04237">
    <property type="entry name" value="YjbR"/>
    <property type="match status" value="1"/>
</dbReference>
<dbReference type="SUPFAM" id="SSF142906">
    <property type="entry name" value="YjbR-like"/>
    <property type="match status" value="1"/>
</dbReference>
<accession>A0A7W7D7V9</accession>
<evidence type="ECO:0000313" key="2">
    <source>
        <dbReference type="Proteomes" id="UP000542210"/>
    </source>
</evidence>
<sequence>MSPEEIAELLLGLPEVSEEEPFAPGLPVYKVVGKVFAIYQPDPPAQITLKCDPARALHLRDEYPAIVPGYHVNKRLWNTVSLDGSVPDDLLADLMRHSYEQAAAGLRKADRERVLDRLDRAGPI</sequence>
<reference evidence="1 2" key="1">
    <citation type="submission" date="2020-08" db="EMBL/GenBank/DDBJ databases">
        <title>Sequencing the genomes of 1000 actinobacteria strains.</title>
        <authorList>
            <person name="Klenk H.-P."/>
        </authorList>
    </citation>
    <scope>NUCLEOTIDE SEQUENCE [LARGE SCALE GENOMIC DNA]</scope>
    <source>
        <strain evidence="1 2">DSM 45784</strain>
    </source>
</reference>
<comment type="caution">
    <text evidence="1">The sequence shown here is derived from an EMBL/GenBank/DDBJ whole genome shotgun (WGS) entry which is preliminary data.</text>
</comment>
<dbReference type="AlphaFoldDB" id="A0A7W7D7V9"/>
<name>A0A7W7D7V9_9ACTN</name>